<keyword evidence="3" id="KW-1003">Cell membrane</keyword>
<dbReference type="Pfam" id="PF07095">
    <property type="entry name" value="IgaA"/>
    <property type="match status" value="1"/>
</dbReference>
<feature type="transmembrane region" description="Helical" evidence="9">
    <location>
        <begin position="361"/>
        <end position="382"/>
    </location>
</feature>
<sequence>MDLNSIKILLYVFVLIFSVISWISYMVRRSDNKSALRRLEQDGKALRTMTAEERALVQPFLFLSSNPKKSAQLINDGVFALTGAFVRHGLESGNGGGAMHDTLGGVDVVLPYDAREYLREDNQAEVVMTEKFAIVVALNGEFDLAGGRDRDQRRKKQDVQWHSGKAGSLPNVVTPPAEPSDPALTLRDEHDDQEQDEAPHVEILGQRDETPAEIADRRRPGIGLGVSVLWLLVFVFLGLTAQAGGAWAGVSALLLVAAVWRTWRRPAPDAPQKVNRARGELTGIELVNPANSSVVSTHLFLGDKLPLTLPSHWGGRKNLHDDGEIDVDMRVQDYSVVRLGRNCSIDEEQRMFPRVFWGRHVTLALVGVLAVFFLFVLAGHLIKGDVAMTSAWVSGSPPRTYDSSAALAQELPQFGTMVSLQGRARCELQPSDYSNQIWFDCSRLRWGGNTPSTVALDVDDATMSLYTGRFIRTKANPLADLIIKNTLYLQSGNNPLAMYGADMASAVSVLGVTNMVLNIERTCALTTGQDNSQESIQAYADCDGLKTTLAKNLMLAKDEADGWLELLKLAQNGVLTAKGAKDEGIMVSRYVSSARRYAESAMQPRIQHAVNQASQSAMKSQQGGVLVQVLPGPYASLPSLKTGLNLMDAWGQRQKMLAADGVMPFQVSGLVVGAGEDGSGAPEIVVDATRSLDNPWPSLARMVWLLLAVLLVLVHTTLALIRTTAASARERKLLEYGQRQGGVKSAFF</sequence>
<feature type="region of interest" description="Disordered" evidence="8">
    <location>
        <begin position="146"/>
        <end position="212"/>
    </location>
</feature>
<comment type="similarity">
    <text evidence="2">Belongs to the IgaA family.</text>
</comment>
<keyword evidence="6 9" id="KW-1133">Transmembrane helix</keyword>
<evidence type="ECO:0000313" key="10">
    <source>
        <dbReference type="EMBL" id="WMD21298.1"/>
    </source>
</evidence>
<gene>
    <name evidence="10" type="ORF">RAS12_02720</name>
</gene>
<keyword evidence="5 9" id="KW-0812">Transmembrane</keyword>
<feature type="transmembrane region" description="Helical" evidence="9">
    <location>
        <begin position="6"/>
        <end position="27"/>
    </location>
</feature>
<dbReference type="EMBL" id="CP132976">
    <property type="protein sequence ID" value="WMD21298.1"/>
    <property type="molecule type" value="Genomic_DNA"/>
</dbReference>
<evidence type="ECO:0000256" key="8">
    <source>
        <dbReference type="SAM" id="MobiDB-lite"/>
    </source>
</evidence>
<accession>A0ABY9M543</accession>
<keyword evidence="7 9" id="KW-0472">Membrane</keyword>
<evidence type="ECO:0000256" key="3">
    <source>
        <dbReference type="ARBA" id="ARBA00022475"/>
    </source>
</evidence>
<evidence type="ECO:0000256" key="5">
    <source>
        <dbReference type="ARBA" id="ARBA00022692"/>
    </source>
</evidence>
<feature type="transmembrane region" description="Helical" evidence="9">
    <location>
        <begin position="245"/>
        <end position="263"/>
    </location>
</feature>
<keyword evidence="4" id="KW-0997">Cell inner membrane</keyword>
<evidence type="ECO:0000256" key="1">
    <source>
        <dbReference type="ARBA" id="ARBA00004429"/>
    </source>
</evidence>
<feature type="compositionally biased region" description="Basic and acidic residues" evidence="8">
    <location>
        <begin position="197"/>
        <end position="212"/>
    </location>
</feature>
<comment type="subcellular location">
    <subcellularLocation>
        <location evidence="1">Cell inner membrane</location>
        <topology evidence="1">Multi-pass membrane protein</topology>
    </subcellularLocation>
</comment>
<feature type="transmembrane region" description="Helical" evidence="9">
    <location>
        <begin position="702"/>
        <end position="721"/>
    </location>
</feature>
<evidence type="ECO:0000313" key="11">
    <source>
        <dbReference type="Proteomes" id="UP001234798"/>
    </source>
</evidence>
<reference evidence="10 11" key="1">
    <citation type="submission" date="2023-08" db="EMBL/GenBank/DDBJ databases">
        <title>Achromobacter seleniivolatilans sp. nov., isolated from seleniferous soil.</title>
        <authorList>
            <person name="Zhang S."/>
            <person name="Li K."/>
            <person name="Peng J."/>
            <person name="Zhao Q."/>
            <person name="Wang H."/>
            <person name="Guo Y."/>
        </authorList>
    </citation>
    <scope>NUCLEOTIDE SEQUENCE [LARGE SCALE GENOMIC DNA]</scope>
    <source>
        <strain evidence="10 11">R39</strain>
    </source>
</reference>
<protein>
    <submittedName>
        <fullName evidence="10">IgaA/UmoB family intracellular growth attenuator</fullName>
    </submittedName>
</protein>
<name>A0ABY9M543_9BURK</name>
<evidence type="ECO:0000256" key="4">
    <source>
        <dbReference type="ARBA" id="ARBA00022519"/>
    </source>
</evidence>
<feature type="transmembrane region" description="Helical" evidence="9">
    <location>
        <begin position="221"/>
        <end position="239"/>
    </location>
</feature>
<dbReference type="RefSeq" id="WP_306944963.1">
    <property type="nucleotide sequence ID" value="NZ_CP132976.1"/>
</dbReference>
<dbReference type="Proteomes" id="UP001234798">
    <property type="component" value="Chromosome"/>
</dbReference>
<dbReference type="InterPro" id="IPR010771">
    <property type="entry name" value="IgaA"/>
</dbReference>
<keyword evidence="11" id="KW-1185">Reference proteome</keyword>
<proteinExistence type="inferred from homology"/>
<evidence type="ECO:0000256" key="9">
    <source>
        <dbReference type="SAM" id="Phobius"/>
    </source>
</evidence>
<evidence type="ECO:0000256" key="2">
    <source>
        <dbReference type="ARBA" id="ARBA00009494"/>
    </source>
</evidence>
<evidence type="ECO:0000256" key="6">
    <source>
        <dbReference type="ARBA" id="ARBA00022989"/>
    </source>
</evidence>
<organism evidence="10 11">
    <name type="scientific">Achromobacter seleniivolatilans</name>
    <dbReference type="NCBI Taxonomy" id="3047478"/>
    <lineage>
        <taxon>Bacteria</taxon>
        <taxon>Pseudomonadati</taxon>
        <taxon>Pseudomonadota</taxon>
        <taxon>Betaproteobacteria</taxon>
        <taxon>Burkholderiales</taxon>
        <taxon>Alcaligenaceae</taxon>
        <taxon>Achromobacter</taxon>
    </lineage>
</organism>
<evidence type="ECO:0000256" key="7">
    <source>
        <dbReference type="ARBA" id="ARBA00023136"/>
    </source>
</evidence>